<dbReference type="SUPFAM" id="SSF52499">
    <property type="entry name" value="Isochorismatase-like hydrolases"/>
    <property type="match status" value="1"/>
</dbReference>
<dbReference type="GO" id="GO:0016787">
    <property type="term" value="F:hydrolase activity"/>
    <property type="evidence" value="ECO:0007669"/>
    <property type="project" value="UniProtKB-KW"/>
</dbReference>
<keyword evidence="1 3" id="KW-0378">Hydrolase</keyword>
<dbReference type="Proteomes" id="UP000320888">
    <property type="component" value="Unassembled WGS sequence"/>
</dbReference>
<dbReference type="Gene3D" id="3.40.50.850">
    <property type="entry name" value="Isochorismatase-like"/>
    <property type="match status" value="1"/>
</dbReference>
<dbReference type="AlphaFoldDB" id="A0A553ZQJ5"/>
<name>A0A553ZQJ5_9ACTN</name>
<evidence type="ECO:0000313" key="3">
    <source>
        <dbReference type="EMBL" id="TSB43740.1"/>
    </source>
</evidence>
<evidence type="ECO:0000256" key="1">
    <source>
        <dbReference type="ARBA" id="ARBA00022801"/>
    </source>
</evidence>
<feature type="domain" description="Isochorismatase-like" evidence="2">
    <location>
        <begin position="12"/>
        <end position="185"/>
    </location>
</feature>
<dbReference type="InterPro" id="IPR000868">
    <property type="entry name" value="Isochorismatase-like_dom"/>
</dbReference>
<evidence type="ECO:0000259" key="2">
    <source>
        <dbReference type="Pfam" id="PF00857"/>
    </source>
</evidence>
<dbReference type="OrthoDB" id="9814140at2"/>
<comment type="caution">
    <text evidence="3">The sequence shown here is derived from an EMBL/GenBank/DDBJ whole genome shotgun (WGS) entry which is preliminary data.</text>
</comment>
<dbReference type="CDD" id="cd00431">
    <property type="entry name" value="cysteine_hydrolases"/>
    <property type="match status" value="1"/>
</dbReference>
<protein>
    <submittedName>
        <fullName evidence="3">Cysteine hydrolase</fullName>
    </submittedName>
</protein>
<proteinExistence type="predicted"/>
<dbReference type="RefSeq" id="WP_143940301.1">
    <property type="nucleotide sequence ID" value="NZ_VKLS01000013.1"/>
</dbReference>
<dbReference type="PANTHER" id="PTHR43540">
    <property type="entry name" value="PEROXYUREIDOACRYLATE/UREIDOACRYLATE AMIDOHYDROLASE-RELATED"/>
    <property type="match status" value="1"/>
</dbReference>
<dbReference type="InterPro" id="IPR036380">
    <property type="entry name" value="Isochorismatase-like_sf"/>
</dbReference>
<dbReference type="Pfam" id="PF00857">
    <property type="entry name" value="Isochorismatase"/>
    <property type="match status" value="1"/>
</dbReference>
<accession>A0A553ZQJ5</accession>
<dbReference type="InterPro" id="IPR050272">
    <property type="entry name" value="Isochorismatase-like_hydrls"/>
</dbReference>
<reference evidence="3 4" key="1">
    <citation type="submission" date="2019-07" db="EMBL/GenBank/DDBJ databases">
        <title>Draft genome for Streptomyces benahoarensis MZ03-48.</title>
        <authorList>
            <person name="Gonzalez-Pimentel J.L."/>
        </authorList>
    </citation>
    <scope>NUCLEOTIDE SEQUENCE [LARGE SCALE GENOMIC DNA]</scope>
    <source>
        <strain evidence="3 4">MZ03-48</strain>
    </source>
</reference>
<keyword evidence="4" id="KW-1185">Reference proteome</keyword>
<dbReference type="PANTHER" id="PTHR43540:SF1">
    <property type="entry name" value="ISOCHORISMATASE HYDROLASE"/>
    <property type="match status" value="1"/>
</dbReference>
<sequence>MTDAITFVPSRTALLLMDVQAGILGLLSDPSELVQRAKQAKQAATAAGIQVVYVRVAFTEEDYKGISENNKTFTPVAENHLFAEGSPETVIAPEIQPGPNDKVFTKTRTGAFSTTQLDDFLRERGIDTLVLAGVSTTGVILSTVRDAADRDHRVIVLSDVCADPDAAAHRTLLESVFPSQADLLDGKSFADSLVAGHADGVGSAE</sequence>
<dbReference type="EMBL" id="VKLS01000013">
    <property type="protein sequence ID" value="TSB43740.1"/>
    <property type="molecule type" value="Genomic_DNA"/>
</dbReference>
<gene>
    <name evidence="3" type="ORF">FNZ23_02630</name>
</gene>
<organism evidence="3 4">
    <name type="scientific">Streptomyces benahoarensis</name>
    <dbReference type="NCBI Taxonomy" id="2595054"/>
    <lineage>
        <taxon>Bacteria</taxon>
        <taxon>Bacillati</taxon>
        <taxon>Actinomycetota</taxon>
        <taxon>Actinomycetes</taxon>
        <taxon>Kitasatosporales</taxon>
        <taxon>Streptomycetaceae</taxon>
        <taxon>Streptomyces</taxon>
    </lineage>
</organism>
<evidence type="ECO:0000313" key="4">
    <source>
        <dbReference type="Proteomes" id="UP000320888"/>
    </source>
</evidence>